<protein>
    <submittedName>
        <fullName evidence="2">Uncharacterized protein</fullName>
    </submittedName>
</protein>
<comment type="caution">
    <text evidence="2">The sequence shown here is derived from an EMBL/GenBank/DDBJ whole genome shotgun (WGS) entry which is preliminary data.</text>
</comment>
<dbReference type="EMBL" id="JANGAC010000014">
    <property type="protein sequence ID" value="MCQ4924624.1"/>
    <property type="molecule type" value="Genomic_DNA"/>
</dbReference>
<accession>A0ABT1SDR5</accession>
<keyword evidence="3" id="KW-1185">Reference proteome</keyword>
<dbReference type="Proteomes" id="UP001524478">
    <property type="component" value="Unassembled WGS sequence"/>
</dbReference>
<feature type="coiled-coil region" evidence="1">
    <location>
        <begin position="92"/>
        <end position="218"/>
    </location>
</feature>
<evidence type="ECO:0000256" key="1">
    <source>
        <dbReference type="SAM" id="Coils"/>
    </source>
</evidence>
<organism evidence="2 3">
    <name type="scientific">Tissierella carlieri</name>
    <dbReference type="NCBI Taxonomy" id="689904"/>
    <lineage>
        <taxon>Bacteria</taxon>
        <taxon>Bacillati</taxon>
        <taxon>Bacillota</taxon>
        <taxon>Tissierellia</taxon>
        <taxon>Tissierellales</taxon>
        <taxon>Tissierellaceae</taxon>
        <taxon>Tissierella</taxon>
    </lineage>
</organism>
<name>A0ABT1SDR5_9FIRM</name>
<sequence length="250" mass="29683">MTKESTKKKGISWFKTTNPNQNLLDLNNIEQQVEVTEAIKEEKFPNLKESEQISTQNNNPLFSKDNQDKVVLDLIVSMENIIKDRQFIFYKNKGLEEQLYAANEAISRIKQDLMKKDQLLQEKNKEIRGLENSLTNKQMNYDQLLEDYKEYQNNSNMEYEKISNQLETEINKYNKLNEESMNAQYQSMLKSNELEENIRRLETENQQYVQQYEKILHEKSELMKTINDFTERMSFSFSPKATNPNISDSK</sequence>
<evidence type="ECO:0000313" key="2">
    <source>
        <dbReference type="EMBL" id="MCQ4924624.1"/>
    </source>
</evidence>
<keyword evidence="1" id="KW-0175">Coiled coil</keyword>
<evidence type="ECO:0000313" key="3">
    <source>
        <dbReference type="Proteomes" id="UP001524478"/>
    </source>
</evidence>
<gene>
    <name evidence="2" type="ORF">NE686_16090</name>
</gene>
<proteinExistence type="predicted"/>
<dbReference type="RefSeq" id="WP_256312322.1">
    <property type="nucleotide sequence ID" value="NZ_JANGAC010000014.1"/>
</dbReference>
<reference evidence="2 3" key="1">
    <citation type="submission" date="2022-06" db="EMBL/GenBank/DDBJ databases">
        <title>Isolation of gut microbiota from human fecal samples.</title>
        <authorList>
            <person name="Pamer E.G."/>
            <person name="Barat B."/>
            <person name="Waligurski E."/>
            <person name="Medina S."/>
            <person name="Paddock L."/>
            <person name="Mostad J."/>
        </authorList>
    </citation>
    <scope>NUCLEOTIDE SEQUENCE [LARGE SCALE GENOMIC DNA]</scope>
    <source>
        <strain evidence="2 3">DFI.7.95</strain>
    </source>
</reference>